<evidence type="ECO:0000256" key="1">
    <source>
        <dbReference type="ARBA" id="ARBA00001974"/>
    </source>
</evidence>
<evidence type="ECO:0000313" key="11">
    <source>
        <dbReference type="Proteomes" id="UP001144280"/>
    </source>
</evidence>
<evidence type="ECO:0000256" key="5">
    <source>
        <dbReference type="ARBA" id="ARBA00023002"/>
    </source>
</evidence>
<evidence type="ECO:0000313" key="10">
    <source>
        <dbReference type="EMBL" id="GLH98907.1"/>
    </source>
</evidence>
<dbReference type="PIRSF" id="PIRSF000189">
    <property type="entry name" value="D-aa_oxidase"/>
    <property type="match status" value="1"/>
</dbReference>
<dbReference type="SUPFAM" id="SSF51971">
    <property type="entry name" value="Nucleotide-binding domain"/>
    <property type="match status" value="1"/>
</dbReference>
<dbReference type="EMBL" id="BSDI01000019">
    <property type="protein sequence ID" value="GLH98907.1"/>
    <property type="molecule type" value="Genomic_DNA"/>
</dbReference>
<comment type="catalytic activity">
    <reaction evidence="8">
        <text>a D-alpha-amino acid + O2 + H2O = a 2-oxocarboxylate + H2O2 + NH4(+)</text>
        <dbReference type="Rhea" id="RHEA:21816"/>
        <dbReference type="ChEBI" id="CHEBI:15377"/>
        <dbReference type="ChEBI" id="CHEBI:15379"/>
        <dbReference type="ChEBI" id="CHEBI:16240"/>
        <dbReference type="ChEBI" id="CHEBI:28938"/>
        <dbReference type="ChEBI" id="CHEBI:35179"/>
        <dbReference type="ChEBI" id="CHEBI:59871"/>
        <dbReference type="EC" id="1.4.3.3"/>
    </reaction>
    <physiologicalReaction direction="left-to-right" evidence="8">
        <dbReference type="Rhea" id="RHEA:21817"/>
    </physiologicalReaction>
</comment>
<proteinExistence type="inferred from homology"/>
<dbReference type="Gene3D" id="3.40.50.720">
    <property type="entry name" value="NAD(P)-binding Rossmann-like Domain"/>
    <property type="match status" value="1"/>
</dbReference>
<evidence type="ECO:0000256" key="6">
    <source>
        <dbReference type="ARBA" id="ARBA00039101"/>
    </source>
</evidence>
<evidence type="ECO:0000256" key="3">
    <source>
        <dbReference type="ARBA" id="ARBA00022630"/>
    </source>
</evidence>
<dbReference type="Proteomes" id="UP001144280">
    <property type="component" value="Unassembled WGS sequence"/>
</dbReference>
<keyword evidence="4" id="KW-0274">FAD</keyword>
<dbReference type="PANTHER" id="PTHR11530:SF11">
    <property type="entry name" value="D-ASPARTATE OXIDASE"/>
    <property type="match status" value="1"/>
</dbReference>
<evidence type="ECO:0000259" key="9">
    <source>
        <dbReference type="Pfam" id="PF01266"/>
    </source>
</evidence>
<dbReference type="EC" id="1.4.3.3" evidence="6"/>
<dbReference type="Gene3D" id="3.30.9.10">
    <property type="entry name" value="D-Amino Acid Oxidase, subunit A, domain 2"/>
    <property type="match status" value="1"/>
</dbReference>
<reference evidence="10" key="1">
    <citation type="submission" date="2022-12" db="EMBL/GenBank/DDBJ databases">
        <title>New Phytohabitans aurantiacus sp. RD004123 nov., an actinomycete isolated from soil.</title>
        <authorList>
            <person name="Triningsih D.W."/>
            <person name="Harunari E."/>
            <person name="Igarashi Y."/>
        </authorList>
    </citation>
    <scope>NUCLEOTIDE SEQUENCE</scope>
    <source>
        <strain evidence="10">RD004123</strain>
    </source>
</reference>
<dbReference type="InterPro" id="IPR006076">
    <property type="entry name" value="FAD-dep_OxRdtase"/>
</dbReference>
<protein>
    <recommendedName>
        <fullName evidence="7">D-amino-acid oxidase</fullName>
        <ecNumber evidence="6">1.4.3.3</ecNumber>
    </recommendedName>
</protein>
<dbReference type="SUPFAM" id="SSF54373">
    <property type="entry name" value="FAD-linked reductases, C-terminal domain"/>
    <property type="match status" value="1"/>
</dbReference>
<dbReference type="InterPro" id="IPR006181">
    <property type="entry name" value="D-amino_acid_oxidase_CS"/>
</dbReference>
<dbReference type="PROSITE" id="PS00677">
    <property type="entry name" value="DAO"/>
    <property type="match status" value="1"/>
</dbReference>
<dbReference type="PANTHER" id="PTHR11530">
    <property type="entry name" value="D-AMINO ACID OXIDASE"/>
    <property type="match status" value="1"/>
</dbReference>
<keyword evidence="5" id="KW-0560">Oxidoreductase</keyword>
<evidence type="ECO:0000256" key="7">
    <source>
        <dbReference type="ARBA" id="ARBA00039751"/>
    </source>
</evidence>
<sequence>MAGKQALMAGSGLAREVGRVGEARAVGLEGWEYGGRGSRPAWEGGIREVVVVGAGVVGLTSAARLQEAGARVAVVTADESADTVSAVAAAVWYPTHTDEDPRVLRWAARTYEELCRQAADGVPGVVMRPTRMLVRQAVGEDPWWSAAVPDFTRAAPPSAQYTEEWRFTVPAVEMRPYLEWLRDRLGGAVERRRIERFDEIEAPVVVNATGIAAGRLCGDPDVYPARGRIVLVANPGLVTSVRDEDSPAGMTYIHPRSRDVVLGGTFEPGEWDTAPDSRVGNEIVARCADLVPELANATVLAHVAGLRPARRGGPRVEADPAPLPGGGRLIHNYGHGGAGVTLSWGCADAVTELAV</sequence>
<dbReference type="Pfam" id="PF01266">
    <property type="entry name" value="DAO"/>
    <property type="match status" value="1"/>
</dbReference>
<evidence type="ECO:0000256" key="4">
    <source>
        <dbReference type="ARBA" id="ARBA00022827"/>
    </source>
</evidence>
<comment type="cofactor">
    <cofactor evidence="1">
        <name>FAD</name>
        <dbReference type="ChEBI" id="CHEBI:57692"/>
    </cofactor>
</comment>
<keyword evidence="11" id="KW-1185">Reference proteome</keyword>
<name>A0ABQ5QYA3_9ACTN</name>
<gene>
    <name evidence="10" type="ORF">Pa4123_41820</name>
</gene>
<keyword evidence="3" id="KW-0285">Flavoprotein</keyword>
<comment type="caution">
    <text evidence="10">The sequence shown here is derived from an EMBL/GenBank/DDBJ whole genome shotgun (WGS) entry which is preliminary data.</text>
</comment>
<organism evidence="10 11">
    <name type="scientific">Phytohabitans aurantiacus</name>
    <dbReference type="NCBI Taxonomy" id="3016789"/>
    <lineage>
        <taxon>Bacteria</taxon>
        <taxon>Bacillati</taxon>
        <taxon>Actinomycetota</taxon>
        <taxon>Actinomycetes</taxon>
        <taxon>Micromonosporales</taxon>
        <taxon>Micromonosporaceae</taxon>
    </lineage>
</organism>
<accession>A0ABQ5QYA3</accession>
<evidence type="ECO:0000256" key="2">
    <source>
        <dbReference type="ARBA" id="ARBA00006730"/>
    </source>
</evidence>
<comment type="similarity">
    <text evidence="2">Belongs to the DAMOX/DASOX family.</text>
</comment>
<evidence type="ECO:0000256" key="8">
    <source>
        <dbReference type="ARBA" id="ARBA00049547"/>
    </source>
</evidence>
<dbReference type="InterPro" id="IPR023209">
    <property type="entry name" value="DAO"/>
</dbReference>
<feature type="domain" description="FAD dependent oxidoreductase" evidence="9">
    <location>
        <begin position="49"/>
        <end position="353"/>
    </location>
</feature>